<dbReference type="InterPro" id="IPR029063">
    <property type="entry name" value="SAM-dependent_MTases_sf"/>
</dbReference>
<evidence type="ECO:0000259" key="2">
    <source>
        <dbReference type="Pfam" id="PF05050"/>
    </source>
</evidence>
<sequence>MIPILIICYNNHLYVDNTIQQLKKINSDLLKNIIIINNNSTNVETLQYLDKVDVKIIHNERNNGPWIAPHCNSHIYNTMPNQFILTDPDLEFNKDLPLNFIDTLIELSNKYNCEKIGMALDISEPDKLFNITIGDTISLIDHELQFWKDKIPNDTYELYDAAIDTTFCLVKKDGIYNYKIRIAGNYTAKHLPWYYENSVINIYDSYRTYIETDNYTSSNGTARISTISGFIIPYITTKYSKIKKLNEVFFIKNRPDDPNMNFWRDVYGHWENDRFEIFDHFLKRDKVFIDIGGWIGTTCMYGARKSKHVYVVEADRESFQDLITNCKTNAYNITCIQNAVFNERNKNISFGKNKFLINSKLNDSTSQIYIDSEGAYTVKTITVNDILVNYSIDPSTVSLIKVDIEGGEEMILQDLYNIHRIHSIPLYISFHYSWWSDKNLDRFDFLTNEQKTQILRWPFVSLLFS</sequence>
<organism evidence="3">
    <name type="scientific">viral metagenome</name>
    <dbReference type="NCBI Taxonomy" id="1070528"/>
    <lineage>
        <taxon>unclassified sequences</taxon>
        <taxon>metagenomes</taxon>
        <taxon>organismal metagenomes</taxon>
    </lineage>
</organism>
<dbReference type="EMBL" id="MN739613">
    <property type="protein sequence ID" value="QHT15486.1"/>
    <property type="molecule type" value="Genomic_DNA"/>
</dbReference>
<dbReference type="InterPro" id="IPR052514">
    <property type="entry name" value="SAM-dependent_MTase"/>
</dbReference>
<dbReference type="InterPro" id="IPR006342">
    <property type="entry name" value="FkbM_mtfrase"/>
</dbReference>
<reference evidence="3" key="1">
    <citation type="journal article" date="2020" name="Nature">
        <title>Giant virus diversity and host interactions through global metagenomics.</title>
        <authorList>
            <person name="Schulz F."/>
            <person name="Roux S."/>
            <person name="Paez-Espino D."/>
            <person name="Jungbluth S."/>
            <person name="Walsh D.A."/>
            <person name="Denef V.J."/>
            <person name="McMahon K.D."/>
            <person name="Konstantinidis K.T."/>
            <person name="Eloe-Fadrosh E.A."/>
            <person name="Kyrpides N.C."/>
            <person name="Woyke T."/>
        </authorList>
    </citation>
    <scope>NUCLEOTIDE SEQUENCE</scope>
    <source>
        <strain evidence="3">GVMAG-M-3300023174-176</strain>
    </source>
</reference>
<protein>
    <recommendedName>
        <fullName evidence="4">Methyltransferase FkbM domain-containing protein</fullName>
    </recommendedName>
</protein>
<dbReference type="Pfam" id="PF00535">
    <property type="entry name" value="Glycos_transf_2"/>
    <property type="match status" value="1"/>
</dbReference>
<dbReference type="PANTHER" id="PTHR34203:SF15">
    <property type="entry name" value="SLL1173 PROTEIN"/>
    <property type="match status" value="1"/>
</dbReference>
<dbReference type="NCBIfam" id="TIGR01444">
    <property type="entry name" value="fkbM_fam"/>
    <property type="match status" value="1"/>
</dbReference>
<feature type="domain" description="Methyltransferase FkbM" evidence="2">
    <location>
        <begin position="290"/>
        <end position="434"/>
    </location>
</feature>
<dbReference type="InterPro" id="IPR029044">
    <property type="entry name" value="Nucleotide-diphossugar_trans"/>
</dbReference>
<evidence type="ECO:0000259" key="1">
    <source>
        <dbReference type="Pfam" id="PF00535"/>
    </source>
</evidence>
<feature type="domain" description="Glycosyltransferase 2-like" evidence="1">
    <location>
        <begin position="4"/>
        <end position="97"/>
    </location>
</feature>
<name>A0A6C0DEU4_9ZZZZ</name>
<dbReference type="SUPFAM" id="SSF53448">
    <property type="entry name" value="Nucleotide-diphospho-sugar transferases"/>
    <property type="match status" value="1"/>
</dbReference>
<evidence type="ECO:0000313" key="3">
    <source>
        <dbReference type="EMBL" id="QHT15486.1"/>
    </source>
</evidence>
<dbReference type="Gene3D" id="3.40.50.150">
    <property type="entry name" value="Vaccinia Virus protein VP39"/>
    <property type="match status" value="1"/>
</dbReference>
<dbReference type="Pfam" id="PF05050">
    <property type="entry name" value="Methyltransf_21"/>
    <property type="match status" value="1"/>
</dbReference>
<dbReference type="InterPro" id="IPR001173">
    <property type="entry name" value="Glyco_trans_2-like"/>
</dbReference>
<dbReference type="PANTHER" id="PTHR34203">
    <property type="entry name" value="METHYLTRANSFERASE, FKBM FAMILY PROTEIN"/>
    <property type="match status" value="1"/>
</dbReference>
<dbReference type="AlphaFoldDB" id="A0A6C0DEU4"/>
<accession>A0A6C0DEU4</accession>
<dbReference type="SUPFAM" id="SSF53335">
    <property type="entry name" value="S-adenosyl-L-methionine-dependent methyltransferases"/>
    <property type="match status" value="1"/>
</dbReference>
<proteinExistence type="predicted"/>
<evidence type="ECO:0008006" key="4">
    <source>
        <dbReference type="Google" id="ProtNLM"/>
    </source>
</evidence>